<evidence type="ECO:0000313" key="3">
    <source>
        <dbReference type="EMBL" id="KKO09918.1"/>
    </source>
</evidence>
<dbReference type="GO" id="GO:0044780">
    <property type="term" value="P:bacterial-type flagellum assembly"/>
    <property type="evidence" value="ECO:0007669"/>
    <property type="project" value="InterPro"/>
</dbReference>
<sequence length="153" mass="17138">MKDLEQLFDQATRDCEQFAELLDQEQDALIKQDMDVLESLLEAKTPLVTALNAHDETINSHAHLSGKLPDQTMESFVASLGHAGTSTSYSTFRQTLVRCQSANLRNARLVRHSQNANNHLVDLLRNQGESSQSVYDRQGITSRSNSQRPLTKV</sequence>
<protein>
    <recommendedName>
        <fullName evidence="4">FlgN family protein</fullName>
    </recommendedName>
</protein>
<dbReference type="Gene3D" id="1.20.58.300">
    <property type="entry name" value="FlgN-like"/>
    <property type="match status" value="1"/>
</dbReference>
<reference evidence="3" key="1">
    <citation type="journal article" date="2015" name="Nature">
        <title>Complex archaea that bridge the gap between prokaryotes and eukaryotes.</title>
        <authorList>
            <person name="Spang A."/>
            <person name="Saw J.H."/>
            <person name="Jorgensen S.L."/>
            <person name="Zaremba-Niedzwiedzka K."/>
            <person name="Martijn J."/>
            <person name="Lind A.E."/>
            <person name="van Eijk R."/>
            <person name="Schleper C."/>
            <person name="Guy L."/>
            <person name="Ettema T.J."/>
        </authorList>
    </citation>
    <scope>NUCLEOTIDE SEQUENCE</scope>
</reference>
<dbReference type="AlphaFoldDB" id="A0A0F9WC26"/>
<gene>
    <name evidence="3" type="ORF">LCGC14_0034200</name>
</gene>
<proteinExistence type="predicted"/>
<evidence type="ECO:0000256" key="2">
    <source>
        <dbReference type="SAM" id="MobiDB-lite"/>
    </source>
</evidence>
<organism evidence="3">
    <name type="scientific">marine sediment metagenome</name>
    <dbReference type="NCBI Taxonomy" id="412755"/>
    <lineage>
        <taxon>unclassified sequences</taxon>
        <taxon>metagenomes</taxon>
        <taxon>ecological metagenomes</taxon>
    </lineage>
</organism>
<dbReference type="Pfam" id="PF05130">
    <property type="entry name" value="FlgN"/>
    <property type="match status" value="1"/>
</dbReference>
<dbReference type="InterPro" id="IPR036679">
    <property type="entry name" value="FlgN-like_sf"/>
</dbReference>
<dbReference type="InterPro" id="IPR007809">
    <property type="entry name" value="FlgN-like"/>
</dbReference>
<accession>A0A0F9WC26</accession>
<evidence type="ECO:0000256" key="1">
    <source>
        <dbReference type="ARBA" id="ARBA00022795"/>
    </source>
</evidence>
<dbReference type="EMBL" id="LAZR01000006">
    <property type="protein sequence ID" value="KKO09918.1"/>
    <property type="molecule type" value="Genomic_DNA"/>
</dbReference>
<evidence type="ECO:0008006" key="4">
    <source>
        <dbReference type="Google" id="ProtNLM"/>
    </source>
</evidence>
<feature type="region of interest" description="Disordered" evidence="2">
    <location>
        <begin position="131"/>
        <end position="153"/>
    </location>
</feature>
<dbReference type="SUPFAM" id="SSF140566">
    <property type="entry name" value="FlgN-like"/>
    <property type="match status" value="1"/>
</dbReference>
<name>A0A0F9WC26_9ZZZZ</name>
<comment type="caution">
    <text evidence="3">The sequence shown here is derived from an EMBL/GenBank/DDBJ whole genome shotgun (WGS) entry which is preliminary data.</text>
</comment>
<keyword evidence="1" id="KW-1005">Bacterial flagellum biogenesis</keyword>